<feature type="binding site" evidence="5">
    <location>
        <position position="203"/>
    </location>
    <ligand>
        <name>Fe cation</name>
        <dbReference type="ChEBI" id="CHEBI:24875"/>
        <note>catalytic</note>
    </ligand>
</feature>
<dbReference type="PANTHER" id="PTHR10543:SF89">
    <property type="entry name" value="CAROTENOID 9,10(9',10')-CLEAVAGE DIOXYGENASE 1"/>
    <property type="match status" value="1"/>
</dbReference>
<gene>
    <name evidence="7" type="ORF">J3U88_17570</name>
</gene>
<evidence type="ECO:0000256" key="1">
    <source>
        <dbReference type="ARBA" id="ARBA00006787"/>
    </source>
</evidence>
<feature type="chain" id="PRO_5035233850" evidence="6">
    <location>
        <begin position="31"/>
        <end position="504"/>
    </location>
</feature>
<dbReference type="GO" id="GO:0046872">
    <property type="term" value="F:metal ion binding"/>
    <property type="evidence" value="ECO:0007669"/>
    <property type="project" value="UniProtKB-KW"/>
</dbReference>
<keyword evidence="8" id="KW-1185">Reference proteome</keyword>
<keyword evidence="4 5" id="KW-0408">Iron</keyword>
<feature type="binding site" evidence="5">
    <location>
        <position position="252"/>
    </location>
    <ligand>
        <name>Fe cation</name>
        <dbReference type="ChEBI" id="CHEBI:24875"/>
        <note>catalytic</note>
    </ligand>
</feature>
<feature type="signal peptide" evidence="6">
    <location>
        <begin position="1"/>
        <end position="30"/>
    </location>
</feature>
<dbReference type="PANTHER" id="PTHR10543">
    <property type="entry name" value="BETA-CAROTENE DIOXYGENASE"/>
    <property type="match status" value="1"/>
</dbReference>
<evidence type="ECO:0000256" key="6">
    <source>
        <dbReference type="SAM" id="SignalP"/>
    </source>
</evidence>
<dbReference type="RefSeq" id="WP_207860243.1">
    <property type="nucleotide sequence ID" value="NZ_JAFREP010000016.1"/>
</dbReference>
<dbReference type="PROSITE" id="PS51318">
    <property type="entry name" value="TAT"/>
    <property type="match status" value="1"/>
</dbReference>
<name>A0A8J7QA72_9BACT</name>
<comment type="similarity">
    <text evidence="1">Belongs to the carotenoid oxygenase family.</text>
</comment>
<evidence type="ECO:0000313" key="7">
    <source>
        <dbReference type="EMBL" id="MBO1320289.1"/>
    </source>
</evidence>
<evidence type="ECO:0000256" key="5">
    <source>
        <dbReference type="PIRSR" id="PIRSR604294-1"/>
    </source>
</evidence>
<feature type="binding site" evidence="5">
    <location>
        <position position="320"/>
    </location>
    <ligand>
        <name>Fe cation</name>
        <dbReference type="ChEBI" id="CHEBI:24875"/>
        <note>catalytic</note>
    </ligand>
</feature>
<keyword evidence="3" id="KW-0560">Oxidoreductase</keyword>
<dbReference type="GO" id="GO:0016121">
    <property type="term" value="P:carotene catabolic process"/>
    <property type="evidence" value="ECO:0007669"/>
    <property type="project" value="TreeGrafter"/>
</dbReference>
<accession>A0A8J7QA72</accession>
<comment type="cofactor">
    <cofactor evidence="5">
        <name>Fe(2+)</name>
        <dbReference type="ChEBI" id="CHEBI:29033"/>
    </cofactor>
    <text evidence="5">Binds 1 Fe(2+) ion per subunit.</text>
</comment>
<dbReference type="Proteomes" id="UP000664417">
    <property type="component" value="Unassembled WGS sequence"/>
</dbReference>
<feature type="binding site" evidence="5">
    <location>
        <position position="497"/>
    </location>
    <ligand>
        <name>Fe cation</name>
        <dbReference type="ChEBI" id="CHEBI:24875"/>
        <note>catalytic</note>
    </ligand>
</feature>
<reference evidence="7" key="1">
    <citation type="submission" date="2021-03" db="EMBL/GenBank/DDBJ databases">
        <authorList>
            <person name="Wang G."/>
        </authorList>
    </citation>
    <scope>NUCLEOTIDE SEQUENCE</scope>
    <source>
        <strain evidence="7">KCTC 12899</strain>
    </source>
</reference>
<proteinExistence type="inferred from homology"/>
<evidence type="ECO:0000256" key="2">
    <source>
        <dbReference type="ARBA" id="ARBA00022723"/>
    </source>
</evidence>
<dbReference type="AlphaFoldDB" id="A0A8J7QA72"/>
<keyword evidence="6" id="KW-0732">Signal</keyword>
<evidence type="ECO:0000256" key="4">
    <source>
        <dbReference type="ARBA" id="ARBA00023004"/>
    </source>
</evidence>
<evidence type="ECO:0000256" key="3">
    <source>
        <dbReference type="ARBA" id="ARBA00023002"/>
    </source>
</evidence>
<dbReference type="InterPro" id="IPR006311">
    <property type="entry name" value="TAT_signal"/>
</dbReference>
<evidence type="ECO:0000313" key="8">
    <source>
        <dbReference type="Proteomes" id="UP000664417"/>
    </source>
</evidence>
<dbReference type="Pfam" id="PF03055">
    <property type="entry name" value="RPE65"/>
    <property type="match status" value="1"/>
</dbReference>
<dbReference type="EMBL" id="JAFREP010000016">
    <property type="protein sequence ID" value="MBO1320289.1"/>
    <property type="molecule type" value="Genomic_DNA"/>
</dbReference>
<protein>
    <submittedName>
        <fullName evidence="7">Carotenoid oxygenase family protein</fullName>
    </submittedName>
</protein>
<organism evidence="7 8">
    <name type="scientific">Acanthopleuribacter pedis</name>
    <dbReference type="NCBI Taxonomy" id="442870"/>
    <lineage>
        <taxon>Bacteria</taxon>
        <taxon>Pseudomonadati</taxon>
        <taxon>Acidobacteriota</taxon>
        <taxon>Holophagae</taxon>
        <taxon>Acanthopleuribacterales</taxon>
        <taxon>Acanthopleuribacteraceae</taxon>
        <taxon>Acanthopleuribacter</taxon>
    </lineage>
</organism>
<comment type="caution">
    <text evidence="7">The sequence shown here is derived from an EMBL/GenBank/DDBJ whole genome shotgun (WGS) entry which is preliminary data.</text>
</comment>
<dbReference type="InterPro" id="IPR004294">
    <property type="entry name" value="Carotenoid_Oase"/>
</dbReference>
<dbReference type="GO" id="GO:0010436">
    <property type="term" value="F:carotenoid dioxygenase activity"/>
    <property type="evidence" value="ECO:0007669"/>
    <property type="project" value="TreeGrafter"/>
</dbReference>
<sequence length="504" mass="56125">MKSSVSLNRRQFLSLGAGLAALGLAPAGFAAKNQTGDAARLHKATRQNAGRVGRKRITQIEGSIPKALNGSVYRVAPGLNNKFGKPLRHYFDGDAFLSAFHFENGHCTHHADYLATRERIAEQKAQKMLYHEFGTAAPMPEDPYADPPAFKNVPNVNVMHHDGRLLALSEGGAPIAVDPQTLAVQGEWRFKGTLPRMASFTAHPKFDHRSGEGFAFGIYQGDPLALVAFRMETDGRLKELHRVPLPYYAMIHDFSLTDQYMVFSVPPLYIDIAKLFQGSASCIAETLTFAEKTPVKYLVLRRDGTGEPIWIEDQPGMVFHNGNAREVDGSIVMDSIATPDDSVMKLLYSAAKNRLPEYTQNQLMRLRLDLVNKGVTRRDIITRGFEFPRFDDRRVAGDTRYLYGCGDHAVNHMLAGRLHAIDLHRGAVKTEAYQPHQALEEAVFVPRAAKGAENDGWLLLQGYDGRRNENFFDIRDAASLKRQARLWLGTHFPLGFHGNFVPAG</sequence>
<keyword evidence="2 5" id="KW-0479">Metal-binding</keyword>